<feature type="region of interest" description="Disordered" evidence="2">
    <location>
        <begin position="1"/>
        <end position="23"/>
    </location>
</feature>
<evidence type="ECO:0000256" key="2">
    <source>
        <dbReference type="SAM" id="MobiDB-lite"/>
    </source>
</evidence>
<dbReference type="Proteomes" id="UP000483379">
    <property type="component" value="Unassembled WGS sequence"/>
</dbReference>
<dbReference type="RefSeq" id="WP_164454647.1">
    <property type="nucleotide sequence ID" value="NZ_JAAIJQ010000075.1"/>
</dbReference>
<dbReference type="AlphaFoldDB" id="A0A6M0K5B9"/>
<reference evidence="3 4" key="1">
    <citation type="submission" date="2020-02" db="EMBL/GenBank/DDBJ databases">
        <title>Genome sequences of Thiorhodococcus mannitoliphagus and Thiorhodococcus minor, purple sulfur photosynthetic bacteria in the gammaproteobacterial family, Chromatiaceae.</title>
        <authorList>
            <person name="Aviles F.A."/>
            <person name="Meyer T.E."/>
            <person name="Kyndt J.A."/>
        </authorList>
    </citation>
    <scope>NUCLEOTIDE SEQUENCE [LARGE SCALE GENOMIC DNA]</scope>
    <source>
        <strain evidence="3 4">DSM 11518</strain>
    </source>
</reference>
<protein>
    <submittedName>
        <fullName evidence="3">Uncharacterized protein</fullName>
    </submittedName>
</protein>
<evidence type="ECO:0000313" key="3">
    <source>
        <dbReference type="EMBL" id="NEV64123.1"/>
    </source>
</evidence>
<evidence type="ECO:0000313" key="4">
    <source>
        <dbReference type="Proteomes" id="UP000483379"/>
    </source>
</evidence>
<evidence type="ECO:0000256" key="1">
    <source>
        <dbReference type="SAM" id="Coils"/>
    </source>
</evidence>
<feature type="compositionally biased region" description="Basic residues" evidence="2">
    <location>
        <begin position="1"/>
        <end position="12"/>
    </location>
</feature>
<comment type="caution">
    <text evidence="3">The sequence shown here is derived from an EMBL/GenBank/DDBJ whole genome shotgun (WGS) entry which is preliminary data.</text>
</comment>
<name>A0A6M0K5B9_9GAMM</name>
<keyword evidence="4" id="KW-1185">Reference proteome</keyword>
<keyword evidence="1" id="KW-0175">Coiled coil</keyword>
<gene>
    <name evidence="3" type="ORF">G3446_19920</name>
</gene>
<feature type="coiled-coil region" evidence="1">
    <location>
        <begin position="42"/>
        <end position="69"/>
    </location>
</feature>
<dbReference type="EMBL" id="JAAIJQ010000075">
    <property type="protein sequence ID" value="NEV64123.1"/>
    <property type="molecule type" value="Genomic_DNA"/>
</dbReference>
<accession>A0A6M0K5B9</accession>
<proteinExistence type="predicted"/>
<sequence length="111" mass="12689">MREPKKRGRKSTGKALTGAERQRRYMERLKAGANGVTDANRVEALERELAEAKALIDRLEREKAVLLEELEARPRAPGEPVEPDPALEAEFREWLAAGCPDDLRELERRRQ</sequence>
<organism evidence="3 4">
    <name type="scientific">Thiorhodococcus minor</name>
    <dbReference type="NCBI Taxonomy" id="57489"/>
    <lineage>
        <taxon>Bacteria</taxon>
        <taxon>Pseudomonadati</taxon>
        <taxon>Pseudomonadota</taxon>
        <taxon>Gammaproteobacteria</taxon>
        <taxon>Chromatiales</taxon>
        <taxon>Chromatiaceae</taxon>
        <taxon>Thiorhodococcus</taxon>
    </lineage>
</organism>